<sequence length="89" mass="9993">MPPNMNKMSSRLAENLTPAACDRWGMAGPSFRHKHADSTDQTRNTAWLKQSAISERSAGAAFSYQNRPNQLESQYCSTLRLYSATYCIC</sequence>
<proteinExistence type="predicted"/>
<accession>A0AAV4A7X5</accession>
<organism evidence="1 2">
    <name type="scientific">Plakobranchus ocellatus</name>
    <dbReference type="NCBI Taxonomy" id="259542"/>
    <lineage>
        <taxon>Eukaryota</taxon>
        <taxon>Metazoa</taxon>
        <taxon>Spiralia</taxon>
        <taxon>Lophotrochozoa</taxon>
        <taxon>Mollusca</taxon>
        <taxon>Gastropoda</taxon>
        <taxon>Heterobranchia</taxon>
        <taxon>Euthyneura</taxon>
        <taxon>Panpulmonata</taxon>
        <taxon>Sacoglossa</taxon>
        <taxon>Placobranchoidea</taxon>
        <taxon>Plakobranchidae</taxon>
        <taxon>Plakobranchus</taxon>
    </lineage>
</organism>
<dbReference type="Proteomes" id="UP000735302">
    <property type="component" value="Unassembled WGS sequence"/>
</dbReference>
<evidence type="ECO:0000313" key="1">
    <source>
        <dbReference type="EMBL" id="GFO02619.1"/>
    </source>
</evidence>
<protein>
    <submittedName>
        <fullName evidence="1">Uncharacterized protein</fullName>
    </submittedName>
</protein>
<gene>
    <name evidence="1" type="ORF">PoB_002912400</name>
</gene>
<comment type="caution">
    <text evidence="1">The sequence shown here is derived from an EMBL/GenBank/DDBJ whole genome shotgun (WGS) entry which is preliminary data.</text>
</comment>
<reference evidence="1 2" key="1">
    <citation type="journal article" date="2021" name="Elife">
        <title>Chloroplast acquisition without the gene transfer in kleptoplastic sea slugs, Plakobranchus ocellatus.</title>
        <authorList>
            <person name="Maeda T."/>
            <person name="Takahashi S."/>
            <person name="Yoshida T."/>
            <person name="Shimamura S."/>
            <person name="Takaki Y."/>
            <person name="Nagai Y."/>
            <person name="Toyoda A."/>
            <person name="Suzuki Y."/>
            <person name="Arimoto A."/>
            <person name="Ishii H."/>
            <person name="Satoh N."/>
            <person name="Nishiyama T."/>
            <person name="Hasebe M."/>
            <person name="Maruyama T."/>
            <person name="Minagawa J."/>
            <person name="Obokata J."/>
            <person name="Shigenobu S."/>
        </authorList>
    </citation>
    <scope>NUCLEOTIDE SEQUENCE [LARGE SCALE GENOMIC DNA]</scope>
</reference>
<evidence type="ECO:0000313" key="2">
    <source>
        <dbReference type="Proteomes" id="UP000735302"/>
    </source>
</evidence>
<dbReference type="EMBL" id="BLXT01003614">
    <property type="protein sequence ID" value="GFO02619.1"/>
    <property type="molecule type" value="Genomic_DNA"/>
</dbReference>
<name>A0AAV4A7X5_9GAST</name>
<keyword evidence="2" id="KW-1185">Reference proteome</keyword>
<dbReference type="AlphaFoldDB" id="A0AAV4A7X5"/>